<feature type="repeat" description="TPR" evidence="3">
    <location>
        <begin position="567"/>
        <end position="600"/>
    </location>
</feature>
<dbReference type="Pfam" id="PF13432">
    <property type="entry name" value="TPR_16"/>
    <property type="match status" value="1"/>
</dbReference>
<gene>
    <name evidence="5" type="ORF">PAPYR_2013</name>
</gene>
<evidence type="ECO:0000313" key="5">
    <source>
        <dbReference type="EMBL" id="KAJ4461444.1"/>
    </source>
</evidence>
<protein>
    <submittedName>
        <fullName evidence="5">Tetratricopeptide repeat protein 27</fullName>
    </submittedName>
</protein>
<dbReference type="PANTHER" id="PTHR16193:SF0">
    <property type="entry name" value="TETRATRICOPEPTIDE REPEAT PROTEIN 27"/>
    <property type="match status" value="1"/>
</dbReference>
<dbReference type="InterPro" id="IPR019734">
    <property type="entry name" value="TPR_rpt"/>
</dbReference>
<evidence type="ECO:0000256" key="1">
    <source>
        <dbReference type="ARBA" id="ARBA00022737"/>
    </source>
</evidence>
<feature type="compositionally biased region" description="Low complexity" evidence="4">
    <location>
        <begin position="304"/>
        <end position="322"/>
    </location>
</feature>
<feature type="region of interest" description="Disordered" evidence="4">
    <location>
        <begin position="697"/>
        <end position="719"/>
    </location>
</feature>
<comment type="caution">
    <text evidence="5">The sequence shown here is derived from an EMBL/GenBank/DDBJ whole genome shotgun (WGS) entry which is preliminary data.</text>
</comment>
<feature type="region of interest" description="Disordered" evidence="4">
    <location>
        <begin position="304"/>
        <end position="364"/>
    </location>
</feature>
<evidence type="ECO:0000256" key="2">
    <source>
        <dbReference type="ARBA" id="ARBA00022803"/>
    </source>
</evidence>
<dbReference type="InterPro" id="IPR011990">
    <property type="entry name" value="TPR-like_helical_dom_sf"/>
</dbReference>
<dbReference type="PANTHER" id="PTHR16193">
    <property type="entry name" value="TETRATRICOPEPTIDE REPEAT PROTEIN 27"/>
    <property type="match status" value="1"/>
</dbReference>
<accession>A0ABQ8UQM0</accession>
<keyword evidence="1" id="KW-0677">Repeat</keyword>
<evidence type="ECO:0000313" key="6">
    <source>
        <dbReference type="Proteomes" id="UP001141327"/>
    </source>
</evidence>
<name>A0ABQ8UQM0_9EUKA</name>
<keyword evidence="6" id="KW-1185">Reference proteome</keyword>
<dbReference type="SMART" id="SM00028">
    <property type="entry name" value="TPR"/>
    <property type="match status" value="4"/>
</dbReference>
<dbReference type="Proteomes" id="UP001141327">
    <property type="component" value="Unassembled WGS sequence"/>
</dbReference>
<keyword evidence="2 3" id="KW-0802">TPR repeat</keyword>
<sequence length="876" mass="96930">MAYRTALELSLVALSKKAFDHLTAQQTDSALNELFTNVLECRYGQVLNSPQLASFWAHAHTPSEVKEAVPLFIGGTLGKDPAVPGAENSYEQRLDAQYQLLAAGVMSFLAFCQAAWTGPDPADLPPPDESQSGVIMDYLMADGEPVEYHRIPQLHWLAVARAILVESAPHLSACKYLPWWTLRVLAFQQRILANPTQTLRKACDAQVALLMGLLKENQATFEEALIPDTDRALLASGYLECTLVYIFFKEPKKAKEMMEQTLKTNAMRLALTGQLGTRTAWQTEKKAQLVARVYTSLPEPTATATATAAPSNAAPSAEAAASGAGGPVVPREATDTEPDVLSRPALESEDPDEAAPAPAGRDAEVVYRRRRSPLAALEQAIVLAQAENVRTKGPRHDLINEESLAYVDCVHAAPVSWTVLVDQFADRAPHPRERLQHLFAVMYPPRPAIFNLHLRGQNIGSAATALALFERLEMWDCMIECHRAMAQVEQALALTRERLGLKPDPKLLVVLGDLTNTAEPFLEAWELSKCHYSPAMRRLGARHLKNAEWAQAVECFGKALALNPLFPEAWFSVGVAHLHLSQWDLAGAAFRRCLAIDHDNAGAWANLANCYLKLKEKDKAHLALHEALKCDYEDWKLWQNYLYVSMDVGQLGPAIEAFRRLVDLRRDEKAVDVECLEMIVNLYADQRKLIPREAPLAAPAATATPSDEPAPPQEGPSPAAAEALLDEGAPQVSPHGYVMTPRELQRLERQLGDLLEHITEVVNSADISRLKARYQVAYGDHARAYENMMARVRYAQTLARWMSEEGPFTAAVDTLLDLGRFVLGEMSPEARAATRAVHAVHLNVRSSVKRTENTFFQHPKFAELTKLAEHLKRADV</sequence>
<reference evidence="5" key="1">
    <citation type="journal article" date="2022" name="bioRxiv">
        <title>Genomics of Preaxostyla Flagellates Illuminates Evolutionary Transitions and the Path Towards Mitochondrial Loss.</title>
        <authorList>
            <person name="Novak L.V.F."/>
            <person name="Treitli S.C."/>
            <person name="Pyrih J."/>
            <person name="Halakuc P."/>
            <person name="Pipaliya S.V."/>
            <person name="Vacek V."/>
            <person name="Brzon O."/>
            <person name="Soukal P."/>
            <person name="Eme L."/>
            <person name="Dacks J.B."/>
            <person name="Karnkowska A."/>
            <person name="Elias M."/>
            <person name="Hampl V."/>
        </authorList>
    </citation>
    <scope>NUCLEOTIDE SEQUENCE</scope>
    <source>
        <strain evidence="5">RCP-MX</strain>
    </source>
</reference>
<feature type="repeat" description="TPR" evidence="3">
    <location>
        <begin position="533"/>
        <end position="566"/>
    </location>
</feature>
<dbReference type="SUPFAM" id="SSF48452">
    <property type="entry name" value="TPR-like"/>
    <property type="match status" value="1"/>
</dbReference>
<proteinExistence type="predicted"/>
<organism evidence="5 6">
    <name type="scientific">Paratrimastix pyriformis</name>
    <dbReference type="NCBI Taxonomy" id="342808"/>
    <lineage>
        <taxon>Eukaryota</taxon>
        <taxon>Metamonada</taxon>
        <taxon>Preaxostyla</taxon>
        <taxon>Paratrimastigidae</taxon>
        <taxon>Paratrimastix</taxon>
    </lineage>
</organism>
<dbReference type="Gene3D" id="1.25.40.10">
    <property type="entry name" value="Tetratricopeptide repeat domain"/>
    <property type="match status" value="1"/>
</dbReference>
<dbReference type="EMBL" id="JAPMOS010000007">
    <property type="protein sequence ID" value="KAJ4461444.1"/>
    <property type="molecule type" value="Genomic_DNA"/>
</dbReference>
<dbReference type="InterPro" id="IPR044244">
    <property type="entry name" value="TTC27/Emw1"/>
</dbReference>
<evidence type="ECO:0000256" key="4">
    <source>
        <dbReference type="SAM" id="MobiDB-lite"/>
    </source>
</evidence>
<dbReference type="PROSITE" id="PS50005">
    <property type="entry name" value="TPR"/>
    <property type="match status" value="2"/>
</dbReference>
<evidence type="ECO:0000256" key="3">
    <source>
        <dbReference type="PROSITE-ProRule" id="PRU00339"/>
    </source>
</evidence>
<feature type="compositionally biased region" description="Low complexity" evidence="4">
    <location>
        <begin position="697"/>
        <end position="707"/>
    </location>
</feature>